<name>A0A0G0ZHM3_9BACT</name>
<dbReference type="Proteomes" id="UP000034704">
    <property type="component" value="Unassembled WGS sequence"/>
</dbReference>
<dbReference type="EMBL" id="LCDG01000002">
    <property type="protein sequence ID" value="KKS48207.1"/>
    <property type="molecule type" value="Genomic_DNA"/>
</dbReference>
<dbReference type="AlphaFoldDB" id="A0A0G0ZHM3"/>
<comment type="caution">
    <text evidence="1">The sequence shown here is derived from an EMBL/GenBank/DDBJ whole genome shotgun (WGS) entry which is preliminary data.</text>
</comment>
<sequence>MIIGSAVLSVALLGISNFFQSTLRTSGITQSLVQGDYLLEEGMETMKLFRDTGYTNYFKNMSTTTTYYLTWNGTTWATTTTNTFIDGKFERKFTLTDVKRDANSDISSSGTYDPDIKLVTMSVAWSSPIAGTTTRAVKAYVVNIFNN</sequence>
<accession>A0A0G0ZHM3</accession>
<reference evidence="1 2" key="1">
    <citation type="journal article" date="2015" name="Nature">
        <title>rRNA introns, odd ribosomes, and small enigmatic genomes across a large radiation of phyla.</title>
        <authorList>
            <person name="Brown C.T."/>
            <person name="Hug L.A."/>
            <person name="Thomas B.C."/>
            <person name="Sharon I."/>
            <person name="Castelle C.J."/>
            <person name="Singh A."/>
            <person name="Wilkins M.J."/>
            <person name="Williams K.H."/>
            <person name="Banfield J.F."/>
        </authorList>
    </citation>
    <scope>NUCLEOTIDE SEQUENCE [LARGE SCALE GENOMIC DNA]</scope>
</reference>
<dbReference type="STRING" id="1618756.UV12_C0002G0056"/>
<organism evidence="1 2">
    <name type="scientific">Candidatus Nomurabacteria bacterium GW2011_GWC2_42_20</name>
    <dbReference type="NCBI Taxonomy" id="1618756"/>
    <lineage>
        <taxon>Bacteria</taxon>
        <taxon>Candidatus Nomuraibacteriota</taxon>
    </lineage>
</organism>
<evidence type="ECO:0000313" key="1">
    <source>
        <dbReference type="EMBL" id="KKS48207.1"/>
    </source>
</evidence>
<protein>
    <submittedName>
        <fullName evidence="1">Uncharacterized protein</fullName>
    </submittedName>
</protein>
<proteinExistence type="predicted"/>
<evidence type="ECO:0000313" key="2">
    <source>
        <dbReference type="Proteomes" id="UP000034704"/>
    </source>
</evidence>
<gene>
    <name evidence="1" type="ORF">UV12_C0002G0056</name>
</gene>